<dbReference type="InterPro" id="IPR013022">
    <property type="entry name" value="Xyl_isomerase-like_TIM-brl"/>
</dbReference>
<keyword evidence="3" id="KW-1185">Reference proteome</keyword>
<dbReference type="PANTHER" id="PTHR12110:SF41">
    <property type="entry name" value="INOSOSE DEHYDRATASE"/>
    <property type="match status" value="1"/>
</dbReference>
<dbReference type="EMBL" id="FNST01000002">
    <property type="protein sequence ID" value="SEB58233.1"/>
    <property type="molecule type" value="Genomic_DNA"/>
</dbReference>
<dbReference type="Gene3D" id="3.20.20.150">
    <property type="entry name" value="Divalent-metal-dependent TIM barrel enzymes"/>
    <property type="match status" value="1"/>
</dbReference>
<dbReference type="InterPro" id="IPR050312">
    <property type="entry name" value="IolE/XylAMocC-like"/>
</dbReference>
<gene>
    <name evidence="2" type="ORF">SAMN04490356_0745</name>
</gene>
<name>A0A1H4KIK1_STRMJ</name>
<protein>
    <submittedName>
        <fullName evidence="2">Sugar phosphate isomerase/epimerase</fullName>
    </submittedName>
</protein>
<feature type="domain" description="Xylose isomerase-like TIM barrel" evidence="1">
    <location>
        <begin position="23"/>
        <end position="234"/>
    </location>
</feature>
<dbReference type="Proteomes" id="UP000198609">
    <property type="component" value="Unassembled WGS sequence"/>
</dbReference>
<accession>A0A1H4KIK1</accession>
<dbReference type="InterPro" id="IPR036237">
    <property type="entry name" value="Xyl_isomerase-like_sf"/>
</dbReference>
<dbReference type="Pfam" id="PF01261">
    <property type="entry name" value="AP_endonuc_2"/>
    <property type="match status" value="1"/>
</dbReference>
<dbReference type="RefSeq" id="WP_093460254.1">
    <property type="nucleotide sequence ID" value="NZ_FNST01000002.1"/>
</dbReference>
<evidence type="ECO:0000313" key="2">
    <source>
        <dbReference type="EMBL" id="SEB58233.1"/>
    </source>
</evidence>
<organism evidence="2 3">
    <name type="scientific">Streptomyces melanosporofaciens</name>
    <dbReference type="NCBI Taxonomy" id="67327"/>
    <lineage>
        <taxon>Bacteria</taxon>
        <taxon>Bacillati</taxon>
        <taxon>Actinomycetota</taxon>
        <taxon>Actinomycetes</taxon>
        <taxon>Kitasatosporales</taxon>
        <taxon>Streptomycetaceae</taxon>
        <taxon>Streptomyces</taxon>
        <taxon>Streptomyces violaceusniger group</taxon>
    </lineage>
</organism>
<dbReference type="AlphaFoldDB" id="A0A1H4KIK1"/>
<evidence type="ECO:0000259" key="1">
    <source>
        <dbReference type="Pfam" id="PF01261"/>
    </source>
</evidence>
<reference evidence="3" key="1">
    <citation type="submission" date="2016-10" db="EMBL/GenBank/DDBJ databases">
        <authorList>
            <person name="Varghese N."/>
            <person name="Submissions S."/>
        </authorList>
    </citation>
    <scope>NUCLEOTIDE SEQUENCE [LARGE SCALE GENOMIC DNA]</scope>
    <source>
        <strain evidence="3">DSM 40318</strain>
    </source>
</reference>
<dbReference type="SUPFAM" id="SSF51658">
    <property type="entry name" value="Xylose isomerase-like"/>
    <property type="match status" value="1"/>
</dbReference>
<evidence type="ECO:0000313" key="3">
    <source>
        <dbReference type="Proteomes" id="UP000198609"/>
    </source>
</evidence>
<dbReference type="PANTHER" id="PTHR12110">
    <property type="entry name" value="HYDROXYPYRUVATE ISOMERASE"/>
    <property type="match status" value="1"/>
</dbReference>
<sequence>MTYSVQLYSVRNALEDDFDGTIRRLAEIGYRQVEPCAFETRTEVFAAAFAEHDITAPTGHTLLIPIGAPADIAADIPAETPPDQDEIFAAARRLGIGTVVHPLVPPQRWQDIEAIRDTAAQLNAAAKKGAEYGVRVGYHNHDWEISSKIEGVTALEVLADLLDPELVLEVDTYWAAVGGEDPARLLERLGERVIAIHIKDGPATKDTSAQLPAGQGKIDVWGIIEAATHLDVGIVEFDDYAGDIFEGVTASLRYLEAGPGAARTKGGVR</sequence>
<keyword evidence="2" id="KW-0413">Isomerase</keyword>
<dbReference type="GO" id="GO:0016853">
    <property type="term" value="F:isomerase activity"/>
    <property type="evidence" value="ECO:0007669"/>
    <property type="project" value="UniProtKB-KW"/>
</dbReference>
<proteinExistence type="predicted"/>